<evidence type="ECO:0000256" key="4">
    <source>
        <dbReference type="ARBA" id="ARBA00038054"/>
    </source>
</evidence>
<evidence type="ECO:0000313" key="5">
    <source>
        <dbReference type="EMBL" id="THG94100.1"/>
    </source>
</evidence>
<evidence type="ECO:0000256" key="3">
    <source>
        <dbReference type="ARBA" id="ARBA00022643"/>
    </source>
</evidence>
<dbReference type="Gene3D" id="2.30.110.10">
    <property type="entry name" value="Electron Transport, Fmn-binding Protein, Chain A"/>
    <property type="match status" value="1"/>
</dbReference>
<dbReference type="Proteomes" id="UP000309038">
    <property type="component" value="Unassembled WGS sequence"/>
</dbReference>
<evidence type="ECO:0008006" key="7">
    <source>
        <dbReference type="Google" id="ProtNLM"/>
    </source>
</evidence>
<sequence>MSSETLPSFPVNAPPTYVANPHPGWSIGQKTESIPDGTEWTEGEEAGWTVMHTGTEDPYAVYSLMLSRGLSPLYHLFLQPVENLAPFSMISPNPPEYHNYERLRNNIVSQPFAEQASMASIDCPPEVSEWDISGLTKIPSLHVEAPRVKESAFNMECELFQVIDIPHPYTDVAPNSLVLGLVKCIHVQNAVLDKDALVDATKLKPVVQLGDISYSTFGMPFRIPRVGGQPTNICYLIR</sequence>
<dbReference type="EMBL" id="SGPJ01000503">
    <property type="protein sequence ID" value="THG94100.1"/>
    <property type="molecule type" value="Genomic_DNA"/>
</dbReference>
<evidence type="ECO:0000256" key="1">
    <source>
        <dbReference type="ARBA" id="ARBA00001917"/>
    </source>
</evidence>
<comment type="cofactor">
    <cofactor evidence="1">
        <name>FMN</name>
        <dbReference type="ChEBI" id="CHEBI:58210"/>
    </cofactor>
</comment>
<dbReference type="SUPFAM" id="SSF50475">
    <property type="entry name" value="FMN-binding split barrel"/>
    <property type="match status" value="1"/>
</dbReference>
<keyword evidence="6" id="KW-1185">Reference proteome</keyword>
<name>A0A4S4K9C7_9APHY</name>
<evidence type="ECO:0000256" key="2">
    <source>
        <dbReference type="ARBA" id="ARBA00022630"/>
    </source>
</evidence>
<evidence type="ECO:0000313" key="6">
    <source>
        <dbReference type="Proteomes" id="UP000309038"/>
    </source>
</evidence>
<dbReference type="InterPro" id="IPR012349">
    <property type="entry name" value="Split_barrel_FMN-bd"/>
</dbReference>
<reference evidence="5 6" key="1">
    <citation type="submission" date="2019-02" db="EMBL/GenBank/DDBJ databases">
        <title>Genome sequencing of the rare red list fungi Phlebia centrifuga.</title>
        <authorList>
            <person name="Buettner E."/>
            <person name="Kellner H."/>
        </authorList>
    </citation>
    <scope>NUCLEOTIDE SEQUENCE [LARGE SCALE GENOMIC DNA]</scope>
    <source>
        <strain evidence="5 6">DSM 108282</strain>
    </source>
</reference>
<keyword evidence="2" id="KW-0285">Flavoprotein</keyword>
<protein>
    <recommendedName>
        <fullName evidence="7">Flavin reductase like domain-containing protein</fullName>
    </recommendedName>
</protein>
<proteinExistence type="inferred from homology"/>
<dbReference type="PANTHER" id="PTHR33798:SF5">
    <property type="entry name" value="FLAVIN REDUCTASE LIKE DOMAIN-CONTAINING PROTEIN"/>
    <property type="match status" value="1"/>
</dbReference>
<keyword evidence="3" id="KW-0288">FMN</keyword>
<dbReference type="PANTHER" id="PTHR33798">
    <property type="entry name" value="FLAVOPROTEIN OXYGENASE"/>
    <property type="match status" value="1"/>
</dbReference>
<gene>
    <name evidence="5" type="ORF">EW026_g7303</name>
</gene>
<comment type="caution">
    <text evidence="5">The sequence shown here is derived from an EMBL/GenBank/DDBJ whole genome shotgun (WGS) entry which is preliminary data.</text>
</comment>
<comment type="similarity">
    <text evidence="4">Belongs to the flavoredoxin family.</text>
</comment>
<accession>A0A4S4K9C7</accession>
<dbReference type="AlphaFoldDB" id="A0A4S4K9C7"/>
<organism evidence="5 6">
    <name type="scientific">Hermanssonia centrifuga</name>
    <dbReference type="NCBI Taxonomy" id="98765"/>
    <lineage>
        <taxon>Eukaryota</taxon>
        <taxon>Fungi</taxon>
        <taxon>Dikarya</taxon>
        <taxon>Basidiomycota</taxon>
        <taxon>Agaricomycotina</taxon>
        <taxon>Agaricomycetes</taxon>
        <taxon>Polyporales</taxon>
        <taxon>Meruliaceae</taxon>
        <taxon>Hermanssonia</taxon>
    </lineage>
</organism>